<feature type="region of interest" description="Disordered" evidence="1">
    <location>
        <begin position="390"/>
        <end position="418"/>
    </location>
</feature>
<feature type="compositionally biased region" description="Low complexity" evidence="1">
    <location>
        <begin position="194"/>
        <end position="251"/>
    </location>
</feature>
<evidence type="ECO:0000313" key="3">
    <source>
        <dbReference type="Proteomes" id="UP000612055"/>
    </source>
</evidence>
<accession>A0A836BQB8</accession>
<sequence>MRLKHPLWRFPAAAPGLADGQLGSSWQLGALRNSSAVAQAAEESAERADGGSSDLLRRLSQGFVPSDAVATPSPRPLLAQLPAAAELMERTVPLSSAPVYDLPTFLEAALPSSVHPRSPAYDWRSWARAHLREDPSHLALLEALDAHMQQRDSREAVVRVAKLELAHYWAAQREAARLGSDAAASGRGSLGSAAAASAQEAGSRQRSGSGSARSGSASEAPASTSGSAPAQAPSATAAPASSASSAPPGAGEADDGDIFAAADRRARARAEQQRAAAAGPSAIRDPLGDLPPLVVLRLKSMGFGLTAGAEAGSWRKLLHDKATSLAQRLAPELALGTRPLETADLLETAAAADSRAVRAAAKLATGHEVLMQQAPSSSFWAQTPLLKPQAQRAGSGSARGATNAGRSSLPLRLPSPGSPNPLPMATMLLDYLSAKHMDLLLAWELEAKLREATDRARREAERRTATTAIEVGPSAPWPSALAPALESGWTAAAGAFSPTAVLGSAPPPGPAFVEARRALAAPLEWTRSGPLLRDLLARYGCGGPLAAGAAVPASDLASTLGPLLAAAAAKHRQLALGLAAPSNAPAVQQASTSAPAAAGATVAPGARGPGSASLHGAGVVCFREAVVLDAASAFQDPRKSSRVTLEFSPARLEALEPALGGAWGRRLLERCLTPLVAQPQVRAGRRRSTAAVRRGAAMRTSAAALFPMDVERRFDRRTGTASLSTARYGSREANRKLLLEQYAELLRSVALAASVEA</sequence>
<gene>
    <name evidence="2" type="ORF">HYH03_017551</name>
</gene>
<comment type="caution">
    <text evidence="2">The sequence shown here is derived from an EMBL/GenBank/DDBJ whole genome shotgun (WGS) entry which is preliminary data.</text>
</comment>
<feature type="region of interest" description="Disordered" evidence="1">
    <location>
        <begin position="194"/>
        <end position="283"/>
    </location>
</feature>
<feature type="compositionally biased region" description="Low complexity" evidence="1">
    <location>
        <begin position="392"/>
        <end position="415"/>
    </location>
</feature>
<dbReference type="OrthoDB" id="550219at2759"/>
<proteinExistence type="predicted"/>
<keyword evidence="3" id="KW-1185">Reference proteome</keyword>
<organism evidence="2 3">
    <name type="scientific">Edaphochlamys debaryana</name>
    <dbReference type="NCBI Taxonomy" id="47281"/>
    <lineage>
        <taxon>Eukaryota</taxon>
        <taxon>Viridiplantae</taxon>
        <taxon>Chlorophyta</taxon>
        <taxon>core chlorophytes</taxon>
        <taxon>Chlorophyceae</taxon>
        <taxon>CS clade</taxon>
        <taxon>Chlamydomonadales</taxon>
        <taxon>Chlamydomonadales incertae sedis</taxon>
        <taxon>Edaphochlamys</taxon>
    </lineage>
</organism>
<evidence type="ECO:0000313" key="2">
    <source>
        <dbReference type="EMBL" id="KAG2483609.1"/>
    </source>
</evidence>
<feature type="compositionally biased region" description="Low complexity" evidence="1">
    <location>
        <begin position="273"/>
        <end position="283"/>
    </location>
</feature>
<dbReference type="Proteomes" id="UP000612055">
    <property type="component" value="Unassembled WGS sequence"/>
</dbReference>
<feature type="compositionally biased region" description="Basic and acidic residues" evidence="1">
    <location>
        <begin position="262"/>
        <end position="272"/>
    </location>
</feature>
<protein>
    <submittedName>
        <fullName evidence="2">Uncharacterized protein</fullName>
    </submittedName>
</protein>
<dbReference type="AlphaFoldDB" id="A0A836BQB8"/>
<name>A0A836BQB8_9CHLO</name>
<evidence type="ECO:0000256" key="1">
    <source>
        <dbReference type="SAM" id="MobiDB-lite"/>
    </source>
</evidence>
<dbReference type="EMBL" id="JAEHOE010000171">
    <property type="protein sequence ID" value="KAG2483609.1"/>
    <property type="molecule type" value="Genomic_DNA"/>
</dbReference>
<reference evidence="2" key="1">
    <citation type="journal article" date="2020" name="bioRxiv">
        <title>Comparative genomics of Chlamydomonas.</title>
        <authorList>
            <person name="Craig R.J."/>
            <person name="Hasan A.R."/>
            <person name="Ness R.W."/>
            <person name="Keightley P.D."/>
        </authorList>
    </citation>
    <scope>NUCLEOTIDE SEQUENCE</scope>
    <source>
        <strain evidence="2">CCAP 11/70</strain>
    </source>
</reference>